<feature type="compositionally biased region" description="Polar residues" evidence="1">
    <location>
        <begin position="131"/>
        <end position="144"/>
    </location>
</feature>
<feature type="compositionally biased region" description="Low complexity" evidence="1">
    <location>
        <begin position="41"/>
        <end position="58"/>
    </location>
</feature>
<name>A0A8H6MD81_9AGAR</name>
<organism evidence="2 3">
    <name type="scientific">Ephemerocybe angulata</name>
    <dbReference type="NCBI Taxonomy" id="980116"/>
    <lineage>
        <taxon>Eukaryota</taxon>
        <taxon>Fungi</taxon>
        <taxon>Dikarya</taxon>
        <taxon>Basidiomycota</taxon>
        <taxon>Agaricomycotina</taxon>
        <taxon>Agaricomycetes</taxon>
        <taxon>Agaricomycetidae</taxon>
        <taxon>Agaricales</taxon>
        <taxon>Agaricineae</taxon>
        <taxon>Psathyrellaceae</taxon>
        <taxon>Ephemerocybe</taxon>
    </lineage>
</organism>
<feature type="region of interest" description="Disordered" evidence="1">
    <location>
        <begin position="560"/>
        <end position="584"/>
    </location>
</feature>
<dbReference type="EMBL" id="JACGCI010000011">
    <property type="protein sequence ID" value="KAF6760836.1"/>
    <property type="molecule type" value="Genomic_DNA"/>
</dbReference>
<reference evidence="2 3" key="1">
    <citation type="submission" date="2020-07" db="EMBL/GenBank/DDBJ databases">
        <title>Comparative genomics of pyrophilous fungi reveals a link between fire events and developmental genes.</title>
        <authorList>
            <consortium name="DOE Joint Genome Institute"/>
            <person name="Steindorff A.S."/>
            <person name="Carver A."/>
            <person name="Calhoun S."/>
            <person name="Stillman K."/>
            <person name="Liu H."/>
            <person name="Lipzen A."/>
            <person name="Pangilinan J."/>
            <person name="Labutti K."/>
            <person name="Bruns T.D."/>
            <person name="Grigoriev I.V."/>
        </authorList>
    </citation>
    <scope>NUCLEOTIDE SEQUENCE [LARGE SCALE GENOMIC DNA]</scope>
    <source>
        <strain evidence="2 3">CBS 144469</strain>
    </source>
</reference>
<accession>A0A8H6MD81</accession>
<feature type="region of interest" description="Disordered" evidence="1">
    <location>
        <begin position="196"/>
        <end position="217"/>
    </location>
</feature>
<evidence type="ECO:0008006" key="4">
    <source>
        <dbReference type="Google" id="ProtNLM"/>
    </source>
</evidence>
<feature type="region of interest" description="Disordered" evidence="1">
    <location>
        <begin position="1"/>
        <end position="165"/>
    </location>
</feature>
<gene>
    <name evidence="2" type="ORF">DFP72DRAFT_1062574</name>
</gene>
<feature type="compositionally biased region" description="Polar residues" evidence="1">
    <location>
        <begin position="106"/>
        <end position="121"/>
    </location>
</feature>
<proteinExistence type="predicted"/>
<sequence length="657" mass="72683">MYSFNSSPLTPLSSDDSDDNPGNAGFQRGPAFVAFEPGIQRRSLAPSLSMSPMPSSSHRPTRSNPYSGPTATPVRQGPVPAPTPQSGDGYQQDSDLSYTDAPSVFPTLNNPELPATDQQGHQGSGPAVYPQGQQAPHNSFSQPAPNYAPTPPWNQNGSQWIPRAVPDNYTRQGTWAAPPNTPYNIRPAVWGQYQNPSPYTHYGQDTQQRPQTNEPPAVLWNLNNQQNQRPAGNPTPVNQQIPTTQPVVQPVAPLPAVQPSIDVTVNTTPATDTTTPGNATTNITPEQPPIDPLAAKLDEILRRISVLEAPKPPARPPTPDRRTDAQAIAYNQLLDRLAGLEGATSVLQYQLSKKSSSESLAKIKCEEPDQYDGNPDKLETFLNQLELIWASAPSRYRDHNIRIRYTFSRMRKDHAQTWTNIKQPQFMKGEIVWDSWDDFVLELQATFPTEDKRLKAISMVETLRMDPNKHASDFFIQWEKWAPYTGMNDAGLLVFLLKAISPGLRREISHRHDLSSLDTCAKFKDAAVTVDKNWRYNQQITAQAQASTSNTHVRPFTKKAAYSKPSESQTPSANATSTAKPQAAPLPTEAKVLKSGCFNCGSLEHKIAACPIPHKKPKHIVRSCVLGMTVEEVEALSQDLQDDKFYDPDQVFYPDSE</sequence>
<feature type="compositionally biased region" description="Polar residues" evidence="1">
    <location>
        <begin position="84"/>
        <end position="97"/>
    </location>
</feature>
<keyword evidence="3" id="KW-1185">Reference proteome</keyword>
<evidence type="ECO:0000256" key="1">
    <source>
        <dbReference type="SAM" id="MobiDB-lite"/>
    </source>
</evidence>
<evidence type="ECO:0000313" key="2">
    <source>
        <dbReference type="EMBL" id="KAF6760836.1"/>
    </source>
</evidence>
<feature type="compositionally biased region" description="Polar residues" evidence="1">
    <location>
        <begin position="565"/>
        <end position="580"/>
    </location>
</feature>
<dbReference type="Proteomes" id="UP000521943">
    <property type="component" value="Unassembled WGS sequence"/>
</dbReference>
<feature type="compositionally biased region" description="Low complexity" evidence="1">
    <location>
        <begin position="266"/>
        <end position="281"/>
    </location>
</feature>
<feature type="compositionally biased region" description="Polar residues" evidence="1">
    <location>
        <begin position="196"/>
        <end position="214"/>
    </location>
</feature>
<dbReference type="AlphaFoldDB" id="A0A8H6MD81"/>
<feature type="region of interest" description="Disordered" evidence="1">
    <location>
        <begin position="266"/>
        <end position="290"/>
    </location>
</feature>
<evidence type="ECO:0000313" key="3">
    <source>
        <dbReference type="Proteomes" id="UP000521943"/>
    </source>
</evidence>
<feature type="compositionally biased region" description="Low complexity" evidence="1">
    <location>
        <begin position="1"/>
        <end position="14"/>
    </location>
</feature>
<protein>
    <recommendedName>
        <fullName evidence="4">CCHC-type domain-containing protein</fullName>
    </recommendedName>
</protein>
<comment type="caution">
    <text evidence="2">The sequence shown here is derived from an EMBL/GenBank/DDBJ whole genome shotgun (WGS) entry which is preliminary data.</text>
</comment>
<dbReference type="OrthoDB" id="2895259at2759"/>